<dbReference type="InterPro" id="IPR024757">
    <property type="entry name" value="FtsZ_C"/>
</dbReference>
<dbReference type="SMART" id="SM00864">
    <property type="entry name" value="Tubulin"/>
    <property type="match status" value="1"/>
</dbReference>
<dbReference type="GO" id="GO:0005737">
    <property type="term" value="C:cytoplasm"/>
    <property type="evidence" value="ECO:0007669"/>
    <property type="project" value="UniProtKB-SubCell"/>
</dbReference>
<feature type="binding site" evidence="5">
    <location>
        <position position="141"/>
    </location>
    <ligand>
        <name>GTP</name>
        <dbReference type="ChEBI" id="CHEBI:37565"/>
    </ligand>
</feature>
<evidence type="ECO:0000259" key="10">
    <source>
        <dbReference type="SMART" id="SM00865"/>
    </source>
</evidence>
<reference evidence="11" key="1">
    <citation type="submission" date="2020-10" db="EMBL/GenBank/DDBJ databases">
        <authorList>
            <person name="Gilroy R."/>
        </authorList>
    </citation>
    <scope>NUCLEOTIDE SEQUENCE</scope>
    <source>
        <strain evidence="11">ChiGjej1B1-22543</strain>
    </source>
</reference>
<feature type="binding site" evidence="5">
    <location>
        <begin position="23"/>
        <end position="27"/>
    </location>
    <ligand>
        <name>GTP</name>
        <dbReference type="ChEBI" id="CHEBI:37565"/>
    </ligand>
</feature>
<dbReference type="FunFam" id="3.40.50.1440:FF:000001">
    <property type="entry name" value="Cell division protein FtsZ"/>
    <property type="match status" value="1"/>
</dbReference>
<accession>A0A9D1LP38</accession>
<dbReference type="GO" id="GO:0051258">
    <property type="term" value="P:protein polymerization"/>
    <property type="evidence" value="ECO:0007669"/>
    <property type="project" value="UniProtKB-UniRule"/>
</dbReference>
<evidence type="ECO:0000256" key="7">
    <source>
        <dbReference type="RuleBase" id="RU000631"/>
    </source>
</evidence>
<keyword evidence="5 7" id="KW-0131">Cell cycle</keyword>
<name>A0A9D1LP38_9FIRM</name>
<keyword evidence="4 5" id="KW-0717">Septation</keyword>
<dbReference type="AlphaFoldDB" id="A0A9D1LP38"/>
<dbReference type="GO" id="GO:0000917">
    <property type="term" value="P:division septum assembly"/>
    <property type="evidence" value="ECO:0007669"/>
    <property type="project" value="UniProtKB-KW"/>
</dbReference>
<dbReference type="GO" id="GO:0003924">
    <property type="term" value="F:GTPase activity"/>
    <property type="evidence" value="ECO:0007669"/>
    <property type="project" value="UniProtKB-UniRule"/>
</dbReference>
<dbReference type="GO" id="GO:0032153">
    <property type="term" value="C:cell division site"/>
    <property type="evidence" value="ECO:0007669"/>
    <property type="project" value="UniProtKB-UniRule"/>
</dbReference>
<dbReference type="PROSITE" id="PS01134">
    <property type="entry name" value="FTSZ_1"/>
    <property type="match status" value="1"/>
</dbReference>
<feature type="region of interest" description="Disordered" evidence="8">
    <location>
        <begin position="339"/>
        <end position="379"/>
    </location>
</feature>
<evidence type="ECO:0000256" key="2">
    <source>
        <dbReference type="ARBA" id="ARBA00022741"/>
    </source>
</evidence>
<dbReference type="PROSITE" id="PS01135">
    <property type="entry name" value="FTSZ_2"/>
    <property type="match status" value="1"/>
</dbReference>
<dbReference type="Gene3D" id="3.40.50.1440">
    <property type="entry name" value="Tubulin/FtsZ, GTPase domain"/>
    <property type="match status" value="1"/>
</dbReference>
<evidence type="ECO:0000313" key="11">
    <source>
        <dbReference type="EMBL" id="HIU45418.1"/>
    </source>
</evidence>
<feature type="domain" description="Tubulin/FtsZ 2-layer sandwich" evidence="10">
    <location>
        <begin position="208"/>
        <end position="325"/>
    </location>
</feature>
<dbReference type="PANTHER" id="PTHR30314">
    <property type="entry name" value="CELL DIVISION PROTEIN FTSZ-RELATED"/>
    <property type="match status" value="1"/>
</dbReference>
<dbReference type="InterPro" id="IPR008280">
    <property type="entry name" value="Tub_FtsZ_C"/>
</dbReference>
<dbReference type="PRINTS" id="PR00423">
    <property type="entry name" value="CELLDVISFTSZ"/>
</dbReference>
<evidence type="ECO:0000256" key="5">
    <source>
        <dbReference type="HAMAP-Rule" id="MF_00909"/>
    </source>
</evidence>
<dbReference type="InterPro" id="IPR036525">
    <property type="entry name" value="Tubulin/FtsZ_GTPase_sf"/>
</dbReference>
<comment type="subcellular location">
    <subcellularLocation>
        <location evidence="5">Cytoplasm</location>
    </subcellularLocation>
    <text evidence="5">Assembles at midcell at the inner surface of the cytoplasmic membrane.</text>
</comment>
<keyword evidence="5" id="KW-0963">Cytoplasm</keyword>
<keyword evidence="2 5" id="KW-0547">Nucleotide-binding</keyword>
<keyword evidence="5 7" id="KW-0132">Cell division</keyword>
<feature type="compositionally biased region" description="Basic and acidic residues" evidence="8">
    <location>
        <begin position="341"/>
        <end position="358"/>
    </location>
</feature>
<dbReference type="InterPro" id="IPR000158">
    <property type="entry name" value="Cell_div_FtsZ"/>
</dbReference>
<comment type="function">
    <text evidence="5 7">Essential cell division protein that forms a contractile ring structure (Z ring) at the future cell division site. The regulation of the ring assembly controls the timing and the location of cell division. One of the functions of the FtsZ ring is to recruit other cell division proteins to the septum to produce a new cell wall between the dividing cells. Binds GTP and shows GTPase activity.</text>
</comment>
<dbReference type="PANTHER" id="PTHR30314:SF3">
    <property type="entry name" value="MITOCHONDRIAL DIVISION PROTEIN FSZA"/>
    <property type="match status" value="1"/>
</dbReference>
<dbReference type="InterPro" id="IPR045061">
    <property type="entry name" value="FtsZ/CetZ"/>
</dbReference>
<reference evidence="11" key="2">
    <citation type="journal article" date="2021" name="PeerJ">
        <title>Extensive microbial diversity within the chicken gut microbiome revealed by metagenomics and culture.</title>
        <authorList>
            <person name="Gilroy R."/>
            <person name="Ravi A."/>
            <person name="Getino M."/>
            <person name="Pursley I."/>
            <person name="Horton D.L."/>
            <person name="Alikhan N.F."/>
            <person name="Baker D."/>
            <person name="Gharbi K."/>
            <person name="Hall N."/>
            <person name="Watson M."/>
            <person name="Adriaenssens E.M."/>
            <person name="Foster-Nyarko E."/>
            <person name="Jarju S."/>
            <person name="Secka A."/>
            <person name="Antonio M."/>
            <person name="Oren A."/>
            <person name="Chaudhuri R.R."/>
            <person name="La Ragione R."/>
            <person name="Hildebrand F."/>
            <person name="Pallen M.J."/>
        </authorList>
    </citation>
    <scope>NUCLEOTIDE SEQUENCE</scope>
    <source>
        <strain evidence="11">ChiGjej1B1-22543</strain>
    </source>
</reference>
<dbReference type="EMBL" id="DVMV01000028">
    <property type="protein sequence ID" value="HIU45418.1"/>
    <property type="molecule type" value="Genomic_DNA"/>
</dbReference>
<proteinExistence type="inferred from homology"/>
<feature type="binding site" evidence="5">
    <location>
        <position position="145"/>
    </location>
    <ligand>
        <name>GTP</name>
        <dbReference type="ChEBI" id="CHEBI:37565"/>
    </ligand>
</feature>
<comment type="caution">
    <text evidence="11">The sequence shown here is derived from an EMBL/GenBank/DDBJ whole genome shotgun (WGS) entry which is preliminary data.</text>
</comment>
<sequence length="379" mass="39440">MAINDDLDGFEPVVRIVVIGVGGAGNNAVNRMIDDNIENVEFYVLNTDKQALATSKAQNRIVIGEEVTQGLGAGGDPDVGQKAAEASKDKIAQIVAGANMVFVAAGMGGGTGTGAAPVVARIAKEAGALVVAIVTRPFALEGRVRNANSVKGLNNLKDVVDSIIIVSNDKLLQTAGNASANKAFSESDRVLSSSVHTVTDLILLPGYINLDFADVRATLSNSGIALIGYGSATGPNKSIEAAENAINCPLLEAQISGARRAIVCITAGTEANLICIQECVDEITRQAGGQIDIVLGVSLNERLGDELICSIIATDFAEEFDFTSIPTYARVSKETALSGVDEARKAATEKAEAERGSDGDEDNFLESILPSFLSDSQNK</sequence>
<dbReference type="NCBIfam" id="TIGR00065">
    <property type="entry name" value="ftsZ"/>
    <property type="match status" value="1"/>
</dbReference>
<dbReference type="Pfam" id="PF12327">
    <property type="entry name" value="FtsZ_C"/>
    <property type="match status" value="1"/>
</dbReference>
<evidence type="ECO:0000259" key="9">
    <source>
        <dbReference type="SMART" id="SM00864"/>
    </source>
</evidence>
<evidence type="ECO:0000256" key="4">
    <source>
        <dbReference type="ARBA" id="ARBA00023210"/>
    </source>
</evidence>
<evidence type="ECO:0000256" key="8">
    <source>
        <dbReference type="SAM" id="MobiDB-lite"/>
    </source>
</evidence>
<feature type="domain" description="Tubulin/FtsZ GTPase" evidence="9">
    <location>
        <begin position="15"/>
        <end position="206"/>
    </location>
</feature>
<dbReference type="Pfam" id="PF00091">
    <property type="entry name" value="Tubulin"/>
    <property type="match status" value="1"/>
</dbReference>
<evidence type="ECO:0000256" key="1">
    <source>
        <dbReference type="ARBA" id="ARBA00009690"/>
    </source>
</evidence>
<keyword evidence="3 5" id="KW-0342">GTP-binding</keyword>
<dbReference type="CDD" id="cd02201">
    <property type="entry name" value="FtsZ_type1"/>
    <property type="match status" value="1"/>
</dbReference>
<dbReference type="SUPFAM" id="SSF55307">
    <property type="entry name" value="Tubulin C-terminal domain-like"/>
    <property type="match status" value="1"/>
</dbReference>
<protein>
    <recommendedName>
        <fullName evidence="5 6">Cell division protein FtsZ</fullName>
    </recommendedName>
</protein>
<evidence type="ECO:0000256" key="6">
    <source>
        <dbReference type="NCBIfam" id="TIGR00065"/>
    </source>
</evidence>
<feature type="binding site" evidence="5">
    <location>
        <position position="188"/>
    </location>
    <ligand>
        <name>GTP</name>
        <dbReference type="ChEBI" id="CHEBI:37565"/>
    </ligand>
</feature>
<dbReference type="InterPro" id="IPR003008">
    <property type="entry name" value="Tubulin_FtsZ_GTPase"/>
</dbReference>
<comment type="subunit">
    <text evidence="5">Homodimer. Polymerizes to form a dynamic ring structure in a strictly GTP-dependent manner. Interacts directly with several other division proteins.</text>
</comment>
<dbReference type="GO" id="GO:0043093">
    <property type="term" value="P:FtsZ-dependent cytokinesis"/>
    <property type="evidence" value="ECO:0007669"/>
    <property type="project" value="UniProtKB-UniRule"/>
</dbReference>
<dbReference type="HAMAP" id="MF_00909">
    <property type="entry name" value="FtsZ"/>
    <property type="match status" value="1"/>
</dbReference>
<evidence type="ECO:0000256" key="3">
    <source>
        <dbReference type="ARBA" id="ARBA00023134"/>
    </source>
</evidence>
<dbReference type="InterPro" id="IPR020805">
    <property type="entry name" value="Cell_div_FtsZ_CS"/>
</dbReference>
<feature type="binding site" evidence="5">
    <location>
        <begin position="110"/>
        <end position="112"/>
    </location>
    <ligand>
        <name>GTP</name>
        <dbReference type="ChEBI" id="CHEBI:37565"/>
    </ligand>
</feature>
<dbReference type="InterPro" id="IPR018316">
    <property type="entry name" value="Tubulin/FtsZ_2-layer-sand-dom"/>
</dbReference>
<dbReference type="SUPFAM" id="SSF52490">
    <property type="entry name" value="Tubulin nucleotide-binding domain-like"/>
    <property type="match status" value="1"/>
</dbReference>
<dbReference type="GO" id="GO:0005525">
    <property type="term" value="F:GTP binding"/>
    <property type="evidence" value="ECO:0007669"/>
    <property type="project" value="UniProtKB-UniRule"/>
</dbReference>
<evidence type="ECO:0000313" key="12">
    <source>
        <dbReference type="Proteomes" id="UP000824070"/>
    </source>
</evidence>
<organism evidence="11 12">
    <name type="scientific">Candidatus Alloenteromonas pullicola</name>
    <dbReference type="NCBI Taxonomy" id="2840784"/>
    <lineage>
        <taxon>Bacteria</taxon>
        <taxon>Bacillati</taxon>
        <taxon>Bacillota</taxon>
        <taxon>Bacillota incertae sedis</taxon>
        <taxon>Candidatus Alloenteromonas</taxon>
    </lineage>
</organism>
<dbReference type="SMART" id="SM00865">
    <property type="entry name" value="Tubulin_C"/>
    <property type="match status" value="1"/>
</dbReference>
<comment type="similarity">
    <text evidence="1 5 7">Belongs to the FtsZ family.</text>
</comment>
<dbReference type="Proteomes" id="UP000824070">
    <property type="component" value="Unassembled WGS sequence"/>
</dbReference>
<gene>
    <name evidence="5 11" type="primary">ftsZ</name>
    <name evidence="11" type="ORF">IAC52_03885</name>
</gene>